<comment type="caution">
    <text evidence="1">The sequence shown here is derived from an EMBL/GenBank/DDBJ whole genome shotgun (WGS) entry which is preliminary data.</text>
</comment>
<name>A0A1F7H1H1_9BACT</name>
<dbReference type="AlphaFoldDB" id="A0A1F7H1H1"/>
<reference evidence="1 2" key="1">
    <citation type="journal article" date="2016" name="Nat. Commun.">
        <title>Thousands of microbial genomes shed light on interconnected biogeochemical processes in an aquifer system.</title>
        <authorList>
            <person name="Anantharaman K."/>
            <person name="Brown C.T."/>
            <person name="Hug L.A."/>
            <person name="Sharon I."/>
            <person name="Castelle C.J."/>
            <person name="Probst A.J."/>
            <person name="Thomas B.C."/>
            <person name="Singh A."/>
            <person name="Wilkins M.J."/>
            <person name="Karaoz U."/>
            <person name="Brodie E.L."/>
            <person name="Williams K.H."/>
            <person name="Hubbard S.S."/>
            <person name="Banfield J.F."/>
        </authorList>
    </citation>
    <scope>NUCLEOTIDE SEQUENCE [LARGE SCALE GENOMIC DNA]</scope>
</reference>
<gene>
    <name evidence="1" type="ORF">A3C25_00425</name>
</gene>
<protein>
    <submittedName>
        <fullName evidence="1">Uncharacterized protein</fullName>
    </submittedName>
</protein>
<accession>A0A1F7H1H1</accession>
<dbReference type="Proteomes" id="UP000177913">
    <property type="component" value="Unassembled WGS sequence"/>
</dbReference>
<evidence type="ECO:0000313" key="1">
    <source>
        <dbReference type="EMBL" id="OGK25270.1"/>
    </source>
</evidence>
<proteinExistence type="predicted"/>
<dbReference type="EMBL" id="MFZO01000013">
    <property type="protein sequence ID" value="OGK25270.1"/>
    <property type="molecule type" value="Genomic_DNA"/>
</dbReference>
<sequence length="248" mass="28517">MIHPYSDSDKCASTLRCQKAEEILASKLNSLLHRQKVADLFDLLYSILFAKDFSVNRLEVVSTFLKKSIYESIANSAKQQLLGIRLETYKPFWSTLVVPISSLFQFDVVVANFNQLIDNLFSLISIPQPPKPVFAHSYNFPRSFSSGYSGFYSSSSYFSSDARSTIINAGRSQKMVELIYDDYERLVEPYSMEYYVRKRDGVGQEYFWGYDTSGGKSGRQSIKMFICDKIQSVRSTNYNFTPRYAIEF</sequence>
<evidence type="ECO:0000313" key="2">
    <source>
        <dbReference type="Proteomes" id="UP000177913"/>
    </source>
</evidence>
<organism evidence="1 2">
    <name type="scientific">Candidatus Roizmanbacteria bacterium RIFCSPHIGHO2_02_FULL_38_11</name>
    <dbReference type="NCBI Taxonomy" id="1802039"/>
    <lineage>
        <taxon>Bacteria</taxon>
        <taxon>Candidatus Roizmaniibacteriota</taxon>
    </lineage>
</organism>